<proteinExistence type="predicted"/>
<dbReference type="CDD" id="cd13403">
    <property type="entry name" value="MLTF-like"/>
    <property type="match status" value="1"/>
</dbReference>
<dbReference type="Pfam" id="PF00497">
    <property type="entry name" value="SBP_bac_3"/>
    <property type="match status" value="1"/>
</dbReference>
<dbReference type="SMART" id="SM00062">
    <property type="entry name" value="PBPb"/>
    <property type="match status" value="1"/>
</dbReference>
<dbReference type="EMBL" id="LT907975">
    <property type="protein sequence ID" value="SOB58661.1"/>
    <property type="molecule type" value="Genomic_DNA"/>
</dbReference>
<dbReference type="Gene3D" id="3.40.190.10">
    <property type="entry name" value="Periplasmic binding protein-like II"/>
    <property type="match status" value="2"/>
</dbReference>
<dbReference type="GO" id="GO:0009253">
    <property type="term" value="P:peptidoglycan catabolic process"/>
    <property type="evidence" value="ECO:0007669"/>
    <property type="project" value="TreeGrafter"/>
</dbReference>
<evidence type="ECO:0000259" key="5">
    <source>
        <dbReference type="SMART" id="SM00062"/>
    </source>
</evidence>
<comment type="subcellular location">
    <subcellularLocation>
        <location evidence="1">Cell outer membrane</location>
        <topology evidence="1">Peripheral membrane protein</topology>
    </subcellularLocation>
</comment>
<keyword evidence="3" id="KW-0472">Membrane</keyword>
<dbReference type="CDD" id="cd01009">
    <property type="entry name" value="PBP2_YfhD_N"/>
    <property type="match status" value="1"/>
</dbReference>
<keyword evidence="7" id="KW-1185">Reference proteome</keyword>
<dbReference type="Proteomes" id="UP000219215">
    <property type="component" value="Chromosome DPRO"/>
</dbReference>
<dbReference type="AlphaFoldDB" id="A0A2C8F815"/>
<dbReference type="Gene3D" id="1.10.530.10">
    <property type="match status" value="1"/>
</dbReference>
<dbReference type="SUPFAM" id="SSF53850">
    <property type="entry name" value="Periplasmic binding protein-like II"/>
    <property type="match status" value="1"/>
</dbReference>
<keyword evidence="2 4" id="KW-0732">Signal</keyword>
<dbReference type="InterPro" id="IPR008258">
    <property type="entry name" value="Transglycosylase_SLT_dom_1"/>
</dbReference>
<evidence type="ECO:0000313" key="6">
    <source>
        <dbReference type="EMBL" id="SOB58661.1"/>
    </source>
</evidence>
<protein>
    <submittedName>
        <fullName evidence="6">Peptidoglycan lytic exotransglycosylase</fullName>
    </submittedName>
</protein>
<dbReference type="GO" id="GO:0009279">
    <property type="term" value="C:cell outer membrane"/>
    <property type="evidence" value="ECO:0007669"/>
    <property type="project" value="UniProtKB-SubCell"/>
</dbReference>
<dbReference type="Pfam" id="PF01464">
    <property type="entry name" value="SLT"/>
    <property type="match status" value="1"/>
</dbReference>
<evidence type="ECO:0000256" key="3">
    <source>
        <dbReference type="ARBA" id="ARBA00023237"/>
    </source>
</evidence>
<reference evidence="7" key="1">
    <citation type="submission" date="2017-09" db="EMBL/GenBank/DDBJ databases">
        <authorList>
            <person name="Regsiter A."/>
            <person name="William W."/>
        </authorList>
    </citation>
    <scope>NUCLEOTIDE SEQUENCE [LARGE SCALE GENOMIC DNA]</scope>
    <source>
        <strain evidence="7">500-1</strain>
    </source>
</reference>
<accession>A0A2C8F815</accession>
<evidence type="ECO:0000256" key="4">
    <source>
        <dbReference type="SAM" id="SignalP"/>
    </source>
</evidence>
<keyword evidence="3" id="KW-0998">Cell outer membrane</keyword>
<evidence type="ECO:0000256" key="1">
    <source>
        <dbReference type="ARBA" id="ARBA00004339"/>
    </source>
</evidence>
<evidence type="ECO:0000256" key="2">
    <source>
        <dbReference type="ARBA" id="ARBA00022729"/>
    </source>
</evidence>
<sequence length="467" mass="53393">MPLARAVLILLVLLLSSMPAMAQPNSLERLSNPWKGDLDELIKKGRPIRVLVSYNRTNFFLVDGARRGLEYELMEAYGKHLRQENPGKRILIAYVAVPFEELIPSLLAGKGDIIAAGLTVTKKRKEQIDFSAPYRKGVTEIIVGSQMAPPIRSIADLAGKTVHVMAGSSYAPHLKRISDNLRSRDMKPIRIMDADPYLVTEELLEMAERGYISYTAAEDHLADIWKTALPNIKLYKAAPIHTRGNLAWGVRPGNTEFNRSLSRFAATVRQGTLLGNMVFNRYYKNSDWVKHPNNQQDMERLLELRELFMKYGKKYNIDWLKLAALAYQESRLDMNQRSHAGAVGIMQVRPSTALGKNVNVKDYETLEGNIHAGTKYLRHLMDTYFQDVPEENRIDFALAAYNAGPNRVKRLRDKAKRMQLDPNQWFDNVEWAAYRDIGAETPTYVANVQMYYATYKSIYRVYKRKNI</sequence>
<dbReference type="PANTHER" id="PTHR35936">
    <property type="entry name" value="MEMBRANE-BOUND LYTIC MUREIN TRANSGLYCOSYLASE F"/>
    <property type="match status" value="1"/>
</dbReference>
<organism evidence="6 7">
    <name type="scientific">Pseudodesulfovibrio profundus</name>
    <dbReference type="NCBI Taxonomy" id="57320"/>
    <lineage>
        <taxon>Bacteria</taxon>
        <taxon>Pseudomonadati</taxon>
        <taxon>Thermodesulfobacteriota</taxon>
        <taxon>Desulfovibrionia</taxon>
        <taxon>Desulfovibrionales</taxon>
        <taxon>Desulfovibrionaceae</taxon>
    </lineage>
</organism>
<dbReference type="SUPFAM" id="SSF53955">
    <property type="entry name" value="Lysozyme-like"/>
    <property type="match status" value="1"/>
</dbReference>
<dbReference type="KEGG" id="pprf:DPRO_1761"/>
<feature type="domain" description="Solute-binding protein family 3/N-terminal" evidence="5">
    <location>
        <begin position="47"/>
        <end position="281"/>
    </location>
</feature>
<dbReference type="PANTHER" id="PTHR35936:SF32">
    <property type="entry name" value="MEMBRANE-BOUND LYTIC MUREIN TRANSGLYCOSYLASE F"/>
    <property type="match status" value="1"/>
</dbReference>
<dbReference type="GO" id="GO:0008933">
    <property type="term" value="F:peptidoglycan lytic transglycosylase activity"/>
    <property type="evidence" value="ECO:0007669"/>
    <property type="project" value="TreeGrafter"/>
</dbReference>
<dbReference type="OrthoDB" id="9801695at2"/>
<name>A0A2C8F815_9BACT</name>
<dbReference type="InterPro" id="IPR001638">
    <property type="entry name" value="Solute-binding_3/MltF_N"/>
</dbReference>
<gene>
    <name evidence="6" type="primary">mltF</name>
    <name evidence="6" type="ORF">DPRO_1761</name>
</gene>
<feature type="chain" id="PRO_5013310759" evidence="4">
    <location>
        <begin position="23"/>
        <end position="467"/>
    </location>
</feature>
<dbReference type="InterPro" id="IPR023346">
    <property type="entry name" value="Lysozyme-like_dom_sf"/>
</dbReference>
<feature type="signal peptide" evidence="4">
    <location>
        <begin position="1"/>
        <end position="22"/>
    </location>
</feature>
<dbReference type="RefSeq" id="WP_162291165.1">
    <property type="nucleotide sequence ID" value="NZ_LT907975.1"/>
</dbReference>
<evidence type="ECO:0000313" key="7">
    <source>
        <dbReference type="Proteomes" id="UP000219215"/>
    </source>
</evidence>